<dbReference type="PANTHER" id="PTHR37326:SF1">
    <property type="entry name" value="BLL3975 PROTEIN"/>
    <property type="match status" value="1"/>
</dbReference>
<dbReference type="Gene3D" id="3.40.630.10">
    <property type="entry name" value="Zn peptidases"/>
    <property type="match status" value="2"/>
</dbReference>
<gene>
    <name evidence="6" type="primary">doeB</name>
    <name evidence="6" type="ORF">PS918_02832</name>
</gene>
<keyword evidence="4" id="KW-0862">Zinc</keyword>
<protein>
    <submittedName>
        <fullName evidence="6">N-alpha-acetyl-L-2,4-diaminobutyric acid deacetylase</fullName>
        <ecNumber evidence="6">3.5.1.125</ecNumber>
    </submittedName>
</protein>
<keyword evidence="3 6" id="KW-0378">Hydrolase</keyword>
<feature type="domain" description="Succinylglutamate desuccinylase/Aspartoacylase catalytic" evidence="5">
    <location>
        <begin position="29"/>
        <end position="222"/>
    </location>
</feature>
<dbReference type="InterPro" id="IPR053138">
    <property type="entry name" value="N-alpha-Ac-DABA_deacetylase"/>
</dbReference>
<dbReference type="Proteomes" id="UP000326611">
    <property type="component" value="Unassembled WGS sequence"/>
</dbReference>
<evidence type="ECO:0000313" key="7">
    <source>
        <dbReference type="Proteomes" id="UP000326611"/>
    </source>
</evidence>
<dbReference type="GO" id="GO:0046872">
    <property type="term" value="F:metal ion binding"/>
    <property type="evidence" value="ECO:0007669"/>
    <property type="project" value="UniProtKB-KW"/>
</dbReference>
<organism evidence="6 7">
    <name type="scientific">Pseudomonas fluorescens</name>
    <dbReference type="NCBI Taxonomy" id="294"/>
    <lineage>
        <taxon>Bacteria</taxon>
        <taxon>Pseudomonadati</taxon>
        <taxon>Pseudomonadota</taxon>
        <taxon>Gammaproteobacteria</taxon>
        <taxon>Pseudomonadales</taxon>
        <taxon>Pseudomonadaceae</taxon>
        <taxon>Pseudomonas</taxon>
    </lineage>
</organism>
<evidence type="ECO:0000259" key="5">
    <source>
        <dbReference type="Pfam" id="PF24827"/>
    </source>
</evidence>
<dbReference type="EMBL" id="CABVIY010000003">
    <property type="protein sequence ID" value="VVP86535.1"/>
    <property type="molecule type" value="Genomic_DNA"/>
</dbReference>
<evidence type="ECO:0000313" key="6">
    <source>
        <dbReference type="EMBL" id="VVP86535.1"/>
    </source>
</evidence>
<comment type="cofactor">
    <cofactor evidence="1">
        <name>Zn(2+)</name>
        <dbReference type="ChEBI" id="CHEBI:29105"/>
    </cofactor>
</comment>
<dbReference type="InterPro" id="IPR055438">
    <property type="entry name" value="AstE_AspA_cat"/>
</dbReference>
<evidence type="ECO:0000256" key="1">
    <source>
        <dbReference type="ARBA" id="ARBA00001947"/>
    </source>
</evidence>
<name>A0A5E7SKM5_PSEFL</name>
<dbReference type="GO" id="GO:0016788">
    <property type="term" value="F:hydrolase activity, acting on ester bonds"/>
    <property type="evidence" value="ECO:0007669"/>
    <property type="project" value="InterPro"/>
</dbReference>
<evidence type="ECO:0000256" key="2">
    <source>
        <dbReference type="ARBA" id="ARBA00022723"/>
    </source>
</evidence>
<evidence type="ECO:0000256" key="3">
    <source>
        <dbReference type="ARBA" id="ARBA00022801"/>
    </source>
</evidence>
<evidence type="ECO:0000256" key="4">
    <source>
        <dbReference type="ARBA" id="ARBA00022833"/>
    </source>
</evidence>
<proteinExistence type="predicted"/>
<dbReference type="OrthoDB" id="527673at2"/>
<dbReference type="PANTHER" id="PTHR37326">
    <property type="entry name" value="BLL3975 PROTEIN"/>
    <property type="match status" value="1"/>
</dbReference>
<dbReference type="Pfam" id="PF24827">
    <property type="entry name" value="AstE_AspA_cat"/>
    <property type="match status" value="1"/>
</dbReference>
<dbReference type="AlphaFoldDB" id="A0A5E7SKM5"/>
<accession>A0A5E7SKM5</accession>
<reference evidence="6 7" key="1">
    <citation type="submission" date="2019-09" db="EMBL/GenBank/DDBJ databases">
        <authorList>
            <person name="Chandra G."/>
            <person name="Truman W A."/>
        </authorList>
    </citation>
    <scope>NUCLEOTIDE SEQUENCE [LARGE SCALE GENOMIC DNA]</scope>
    <source>
        <strain evidence="6">PS918</strain>
    </source>
</reference>
<dbReference type="EC" id="3.5.1.125" evidence="6"/>
<keyword evidence="2" id="KW-0479">Metal-binding</keyword>
<dbReference type="SUPFAM" id="SSF53187">
    <property type="entry name" value="Zn-dependent exopeptidases"/>
    <property type="match status" value="1"/>
</dbReference>
<dbReference type="RefSeq" id="WP_150770873.1">
    <property type="nucleotide sequence ID" value="NZ_CABVIY010000003.1"/>
</dbReference>
<sequence>MVQDVSFNVLNNNGEPVQVGAWRFEGNGPGPKVHLQAGVHADEIAGMLVLHLLMQRLRVAEEQGRLKGSVTVVPQANPLGIGQFRGGRILGRYHEATGQNFNRGFDRSAAMERPSTNVQQWQQKLVQLAAPADVMLDLHTDDEALPYLYVHRSFWPRGRDLAAAMKMDVAIIWDDGDDGSFEETIIAPWIRDGVTGQRMAATLELRGQGDVSDRFAEPDAEGLYAWLCGYGVIEDAVTAPDWPVEAVDMGHMETILAPQPGVLIFEKELGDVVEQGQRFARILRRPGDPSTEVVLYAEQTGRLVTRYRDRLISQGMGVAKFTGSRLSRHWSGGLLDPN</sequence>